<dbReference type="EMBL" id="JACHXK010000006">
    <property type="protein sequence ID" value="MBB3111036.1"/>
    <property type="molecule type" value="Genomic_DNA"/>
</dbReference>
<organism evidence="1 2">
    <name type="scientific">Paenibacillus phyllosphaerae</name>
    <dbReference type="NCBI Taxonomy" id="274593"/>
    <lineage>
        <taxon>Bacteria</taxon>
        <taxon>Bacillati</taxon>
        <taxon>Bacillota</taxon>
        <taxon>Bacilli</taxon>
        <taxon>Bacillales</taxon>
        <taxon>Paenibacillaceae</taxon>
        <taxon>Paenibacillus</taxon>
    </lineage>
</organism>
<evidence type="ECO:0000313" key="1">
    <source>
        <dbReference type="EMBL" id="MBB3111036.1"/>
    </source>
</evidence>
<proteinExistence type="predicted"/>
<accession>A0A7W5AZR7</accession>
<comment type="caution">
    <text evidence="1">The sequence shown here is derived from an EMBL/GenBank/DDBJ whole genome shotgun (WGS) entry which is preliminary data.</text>
</comment>
<evidence type="ECO:0000313" key="2">
    <source>
        <dbReference type="Proteomes" id="UP000570361"/>
    </source>
</evidence>
<name>A0A7W5AZR7_9BACL</name>
<protein>
    <submittedName>
        <fullName evidence="1">Uncharacterized protein</fullName>
    </submittedName>
</protein>
<sequence>MHDMTHHSFYVQYFHYSIAELFCPEVDWYACRTVRISNVYGIGSELASDSLL</sequence>
<dbReference type="Proteomes" id="UP000570361">
    <property type="component" value="Unassembled WGS sequence"/>
</dbReference>
<keyword evidence="2" id="KW-1185">Reference proteome</keyword>
<reference evidence="1 2" key="1">
    <citation type="submission" date="2020-08" db="EMBL/GenBank/DDBJ databases">
        <title>Genomic Encyclopedia of Type Strains, Phase III (KMG-III): the genomes of soil and plant-associated and newly described type strains.</title>
        <authorList>
            <person name="Whitman W."/>
        </authorList>
    </citation>
    <scope>NUCLEOTIDE SEQUENCE [LARGE SCALE GENOMIC DNA]</scope>
    <source>
        <strain evidence="1 2">CECT 5862</strain>
    </source>
</reference>
<gene>
    <name evidence="1" type="ORF">FHS18_003104</name>
</gene>
<dbReference type="AlphaFoldDB" id="A0A7W5AZR7"/>